<dbReference type="Proteomes" id="UP000178735">
    <property type="component" value="Unassembled WGS sequence"/>
</dbReference>
<proteinExistence type="predicted"/>
<evidence type="ECO:0000256" key="1">
    <source>
        <dbReference type="SAM" id="MobiDB-lite"/>
    </source>
</evidence>
<comment type="caution">
    <text evidence="3">The sequence shown here is derived from an EMBL/GenBank/DDBJ whole genome shotgun (WGS) entry which is preliminary data.</text>
</comment>
<accession>A0A1F7WF63</accession>
<dbReference type="AlphaFoldDB" id="A0A1F7WF63"/>
<gene>
    <name evidence="3" type="ORF">A2008_12980</name>
</gene>
<name>A0A1F7WF63_9BACT</name>
<feature type="region of interest" description="Disordered" evidence="1">
    <location>
        <begin position="257"/>
        <end position="282"/>
    </location>
</feature>
<feature type="transmembrane region" description="Helical" evidence="2">
    <location>
        <begin position="230"/>
        <end position="250"/>
    </location>
</feature>
<dbReference type="STRING" id="1817813.A2008_12980"/>
<organism evidence="3 4">
    <name type="scientific">Candidatus Wallbacteria bacterium GWC2_49_35</name>
    <dbReference type="NCBI Taxonomy" id="1817813"/>
    <lineage>
        <taxon>Bacteria</taxon>
        <taxon>Candidatus Walliibacteriota</taxon>
    </lineage>
</organism>
<keyword evidence="2" id="KW-0812">Transmembrane</keyword>
<protein>
    <submittedName>
        <fullName evidence="3">Uncharacterized protein</fullName>
    </submittedName>
</protein>
<evidence type="ECO:0000313" key="3">
    <source>
        <dbReference type="EMBL" id="OGM01461.1"/>
    </source>
</evidence>
<dbReference type="EMBL" id="MGFH01000236">
    <property type="protein sequence ID" value="OGM01461.1"/>
    <property type="molecule type" value="Genomic_DNA"/>
</dbReference>
<keyword evidence="2" id="KW-0472">Membrane</keyword>
<evidence type="ECO:0000313" key="4">
    <source>
        <dbReference type="Proteomes" id="UP000178735"/>
    </source>
</evidence>
<sequence>MSKYINKFEYNPVLRIVLTAAVIFFAASLSASHYCVPAAAADASIAKYYETVTLSADGGASVSVELTAGFKGAEMILPVSYGGINGAAAGASSEIKLETVKKGGVVYLKIAPELFDGSSPVKISYSAAGVFDPKQIVTNDFSNIETKYFFVNNTDFIIDSFEALIIMPAGFAVNKVDDYQPKLKKDDPSDPFTLDKKEGFRTVRVKTSALKSGDRVSLKWKMQPEKRSTVFMILLLIAGIWYLAAFTEVINPREHGERAEAHRHHKHDEIARQDDNTAAGSK</sequence>
<keyword evidence="2" id="KW-1133">Transmembrane helix</keyword>
<evidence type="ECO:0000256" key="2">
    <source>
        <dbReference type="SAM" id="Phobius"/>
    </source>
</evidence>
<reference evidence="3 4" key="1">
    <citation type="journal article" date="2016" name="Nat. Commun.">
        <title>Thousands of microbial genomes shed light on interconnected biogeochemical processes in an aquifer system.</title>
        <authorList>
            <person name="Anantharaman K."/>
            <person name="Brown C.T."/>
            <person name="Hug L.A."/>
            <person name="Sharon I."/>
            <person name="Castelle C.J."/>
            <person name="Probst A.J."/>
            <person name="Thomas B.C."/>
            <person name="Singh A."/>
            <person name="Wilkins M.J."/>
            <person name="Karaoz U."/>
            <person name="Brodie E.L."/>
            <person name="Williams K.H."/>
            <person name="Hubbard S.S."/>
            <person name="Banfield J.F."/>
        </authorList>
    </citation>
    <scope>NUCLEOTIDE SEQUENCE [LARGE SCALE GENOMIC DNA]</scope>
</reference>